<accession>A0A7S4FYV7</accession>
<sequence length="170" mass="19534">MFQTLRDFLPRACGAVIRRTCPHRMLPTGSRKKTVCKACTCKTQSCTYKTNSVRKSGYQVFVHLLYHPVPPMHVIVRLLSGNQGTVFSANEWNNNIHKPLVSAIVCTNSKIEEIPVRRRGMVTTPKSTHRWMFRVPDPNNVPKRCPERPMCPLCSKFPSLHPEQYLKLFL</sequence>
<protein>
    <submittedName>
        <fullName evidence="1">Uncharacterized protein</fullName>
    </submittedName>
</protein>
<reference evidence="1" key="1">
    <citation type="submission" date="2021-01" db="EMBL/GenBank/DDBJ databases">
        <authorList>
            <person name="Corre E."/>
            <person name="Pelletier E."/>
            <person name="Niang G."/>
            <person name="Scheremetjew M."/>
            <person name="Finn R."/>
            <person name="Kale V."/>
            <person name="Holt S."/>
            <person name="Cochrane G."/>
            <person name="Meng A."/>
            <person name="Brown T."/>
            <person name="Cohen L."/>
        </authorList>
    </citation>
    <scope>NUCLEOTIDE SEQUENCE</scope>
    <source>
        <strain evidence="1">CCMP1594</strain>
    </source>
</reference>
<dbReference type="EMBL" id="HBJA01088822">
    <property type="protein sequence ID" value="CAE0819745.1"/>
    <property type="molecule type" value="Transcribed_RNA"/>
</dbReference>
<gene>
    <name evidence="1" type="ORF">EGYM00163_LOCUS30915</name>
</gene>
<name>A0A7S4FYV7_9EUGL</name>
<organism evidence="1">
    <name type="scientific">Eutreptiella gymnastica</name>
    <dbReference type="NCBI Taxonomy" id="73025"/>
    <lineage>
        <taxon>Eukaryota</taxon>
        <taxon>Discoba</taxon>
        <taxon>Euglenozoa</taxon>
        <taxon>Euglenida</taxon>
        <taxon>Spirocuta</taxon>
        <taxon>Euglenophyceae</taxon>
        <taxon>Eutreptiales</taxon>
        <taxon>Eutreptiaceae</taxon>
        <taxon>Eutreptiella</taxon>
    </lineage>
</organism>
<proteinExistence type="predicted"/>
<evidence type="ECO:0000313" key="1">
    <source>
        <dbReference type="EMBL" id="CAE0819745.1"/>
    </source>
</evidence>
<dbReference type="AlphaFoldDB" id="A0A7S4FYV7"/>